<dbReference type="EMBL" id="CASHTH010003884">
    <property type="protein sequence ID" value="CAI8050749.1"/>
    <property type="molecule type" value="Genomic_DNA"/>
</dbReference>
<gene>
    <name evidence="2" type="ORF">GBAR_LOCUS27832</name>
</gene>
<evidence type="ECO:0000313" key="2">
    <source>
        <dbReference type="EMBL" id="CAI8050749.1"/>
    </source>
</evidence>
<protein>
    <submittedName>
        <fullName evidence="2">Uncharacterized protein</fullName>
    </submittedName>
</protein>
<comment type="caution">
    <text evidence="2">The sequence shown here is derived from an EMBL/GenBank/DDBJ whole genome shotgun (WGS) entry which is preliminary data.</text>
</comment>
<keyword evidence="1" id="KW-0472">Membrane</keyword>
<accession>A0AA35TN91</accession>
<dbReference type="Proteomes" id="UP001174909">
    <property type="component" value="Unassembled WGS sequence"/>
</dbReference>
<sequence length="223" mass="23660">MESGIVCINVELALVNVRNEGIINDATLVLPNTHAVLCPSTKECPVMYSHDEMLVVEVRVCEQGTGCVGLAMIFNMSSLENIANLTHVSLDMLAYKADTQPIIISPSTNTTTPVRSSAATPKATKTFNSAVSTSTSVIQTPVSVASESTPTTTVSSTDNIDMAELLDTCQSDLALIDTAYSRLLTVSIALCVCFCTAMVVTILILVALICCNKRGTTKTKDCT</sequence>
<reference evidence="2" key="1">
    <citation type="submission" date="2023-03" db="EMBL/GenBank/DDBJ databases">
        <authorList>
            <person name="Steffen K."/>
            <person name="Cardenas P."/>
        </authorList>
    </citation>
    <scope>NUCLEOTIDE SEQUENCE</scope>
</reference>
<proteinExistence type="predicted"/>
<keyword evidence="1" id="KW-0812">Transmembrane</keyword>
<organism evidence="2 3">
    <name type="scientific">Geodia barretti</name>
    <name type="common">Barrett's horny sponge</name>
    <dbReference type="NCBI Taxonomy" id="519541"/>
    <lineage>
        <taxon>Eukaryota</taxon>
        <taxon>Metazoa</taxon>
        <taxon>Porifera</taxon>
        <taxon>Demospongiae</taxon>
        <taxon>Heteroscleromorpha</taxon>
        <taxon>Tetractinellida</taxon>
        <taxon>Astrophorina</taxon>
        <taxon>Geodiidae</taxon>
        <taxon>Geodia</taxon>
    </lineage>
</organism>
<name>A0AA35TN91_GEOBA</name>
<feature type="transmembrane region" description="Helical" evidence="1">
    <location>
        <begin position="183"/>
        <end position="210"/>
    </location>
</feature>
<keyword evidence="3" id="KW-1185">Reference proteome</keyword>
<evidence type="ECO:0000256" key="1">
    <source>
        <dbReference type="SAM" id="Phobius"/>
    </source>
</evidence>
<keyword evidence="1" id="KW-1133">Transmembrane helix</keyword>
<dbReference type="AlphaFoldDB" id="A0AA35TN91"/>
<evidence type="ECO:0000313" key="3">
    <source>
        <dbReference type="Proteomes" id="UP001174909"/>
    </source>
</evidence>